<dbReference type="Pfam" id="PF07722">
    <property type="entry name" value="Peptidase_C26"/>
    <property type="match status" value="1"/>
</dbReference>
<evidence type="ECO:0000313" key="3">
    <source>
        <dbReference type="Proteomes" id="UP000636394"/>
    </source>
</evidence>
<dbReference type="CDD" id="cd01745">
    <property type="entry name" value="GATase1_2"/>
    <property type="match status" value="1"/>
</dbReference>
<accession>A0ABX0IGW2</accession>
<proteinExistence type="predicted"/>
<feature type="region of interest" description="Disordered" evidence="1">
    <location>
        <begin position="34"/>
        <end position="56"/>
    </location>
</feature>
<keyword evidence="3" id="KW-1185">Reference proteome</keyword>
<comment type="caution">
    <text evidence="2">The sequence shown here is derived from an EMBL/GenBank/DDBJ whole genome shotgun (WGS) entry which is preliminary data.</text>
</comment>
<dbReference type="Proteomes" id="UP000636394">
    <property type="component" value="Unassembled WGS sequence"/>
</dbReference>
<dbReference type="SUPFAM" id="SSF52317">
    <property type="entry name" value="Class I glutamine amidotransferase-like"/>
    <property type="match status" value="1"/>
</dbReference>
<evidence type="ECO:0000313" key="2">
    <source>
        <dbReference type="EMBL" id="NHM13458.1"/>
    </source>
</evidence>
<dbReference type="PANTHER" id="PTHR43235">
    <property type="entry name" value="GLUTAMINE AMIDOTRANSFERASE PB2B2.05-RELATED"/>
    <property type="match status" value="1"/>
</dbReference>
<evidence type="ECO:0008006" key="4">
    <source>
        <dbReference type="Google" id="ProtNLM"/>
    </source>
</evidence>
<dbReference type="PANTHER" id="PTHR43235:SF1">
    <property type="entry name" value="GLUTAMINE AMIDOTRANSFERASE PB2B2.05-RELATED"/>
    <property type="match status" value="1"/>
</dbReference>
<dbReference type="InterPro" id="IPR029062">
    <property type="entry name" value="Class_I_gatase-like"/>
</dbReference>
<dbReference type="Gene3D" id="3.40.50.880">
    <property type="match status" value="1"/>
</dbReference>
<evidence type="ECO:0000256" key="1">
    <source>
        <dbReference type="SAM" id="MobiDB-lite"/>
    </source>
</evidence>
<dbReference type="EMBL" id="WPCR01000001">
    <property type="protein sequence ID" value="NHM13458.1"/>
    <property type="molecule type" value="Genomic_DNA"/>
</dbReference>
<dbReference type="InterPro" id="IPR044668">
    <property type="entry name" value="PuuD-like"/>
</dbReference>
<dbReference type="PROSITE" id="PS51273">
    <property type="entry name" value="GATASE_TYPE_1"/>
    <property type="match status" value="1"/>
</dbReference>
<dbReference type="InterPro" id="IPR011697">
    <property type="entry name" value="Peptidase_C26"/>
</dbReference>
<sequence>MEKCTIFPQPVFAYHGDTTPITKEAMGTEANIFSTASETEPNGERPGRADASETMPAAGGRPLVGIVPTHLPGEASLRLPDRYNHAVIAAGGTPLVLPIVDEHSVYEALFPLLDAFILTGGQDIDPARYNETVQPGGTLEQTLSEFTPAREELEACVLRYAHAFDVPLLGICRGMQVINVFFGGSLFVDLEQQHPLPTCALDGVAPDETLDLLERQPIEHWQKKAYEVATHFVDVAPTSKLGRLLKADRMPVNSMHHQGVRTVAPRFEPVAYATDGLVEAIECPRYRFMMGVQWHPEFFAGDKSMGRLFAALINEAQAYRAERLEKAGTTPSRAAIEATNTWKSPENPWPDAVFGEYI</sequence>
<organism evidence="2 3">
    <name type="scientific">Xiamenia xianingshaonis</name>
    <dbReference type="NCBI Taxonomy" id="2682776"/>
    <lineage>
        <taxon>Bacteria</taxon>
        <taxon>Bacillati</taxon>
        <taxon>Actinomycetota</taxon>
        <taxon>Coriobacteriia</taxon>
        <taxon>Eggerthellales</taxon>
        <taxon>Eggerthellaceae</taxon>
        <taxon>Xiamenia</taxon>
    </lineage>
</organism>
<gene>
    <name evidence="2" type="ORF">GMI68_01515</name>
</gene>
<feature type="compositionally biased region" description="Basic and acidic residues" evidence="1">
    <location>
        <begin position="42"/>
        <end position="51"/>
    </location>
</feature>
<name>A0ABX0IGW2_9ACTN</name>
<protein>
    <recommendedName>
        <fullName evidence="4">Glutamine amidotransferase</fullName>
    </recommendedName>
</protein>
<reference evidence="2 3" key="1">
    <citation type="submission" date="2019-11" db="EMBL/GenBank/DDBJ databases">
        <title>Eggerthellaceae novel genus isolated from the rectal contents of marmort.</title>
        <authorList>
            <person name="Zhang G."/>
        </authorList>
    </citation>
    <scope>NUCLEOTIDE SEQUENCE [LARGE SCALE GENOMIC DNA]</scope>
    <source>
        <strain evidence="3">zg-886</strain>
    </source>
</reference>